<dbReference type="InterPro" id="IPR013087">
    <property type="entry name" value="Znf_C2H2_type"/>
</dbReference>
<comment type="caution">
    <text evidence="7">The sequence shown here is derived from an EMBL/GenBank/DDBJ whole genome shotgun (WGS) entry which is preliminary data.</text>
</comment>
<dbReference type="InterPro" id="IPR011011">
    <property type="entry name" value="Znf_FYVE_PHD"/>
</dbReference>
<dbReference type="PROSITE" id="PS50178">
    <property type="entry name" value="ZF_FYVE"/>
    <property type="match status" value="1"/>
</dbReference>
<evidence type="ECO:0000256" key="2">
    <source>
        <dbReference type="ARBA" id="ARBA00022771"/>
    </source>
</evidence>
<organism evidence="7 8">
    <name type="scientific">Adineta ricciae</name>
    <name type="common">Rotifer</name>
    <dbReference type="NCBI Taxonomy" id="249248"/>
    <lineage>
        <taxon>Eukaryota</taxon>
        <taxon>Metazoa</taxon>
        <taxon>Spiralia</taxon>
        <taxon>Gnathifera</taxon>
        <taxon>Rotifera</taxon>
        <taxon>Eurotatoria</taxon>
        <taxon>Bdelloidea</taxon>
        <taxon>Adinetida</taxon>
        <taxon>Adinetidae</taxon>
        <taxon>Adineta</taxon>
    </lineage>
</organism>
<dbReference type="PANTHER" id="PTHR13510">
    <property type="entry name" value="FYVE-FINGER-CONTAINING RAB5 EFFECTOR PROTEIN RABENOSYN-5-RELATED"/>
    <property type="match status" value="1"/>
</dbReference>
<dbReference type="OrthoDB" id="166134at2759"/>
<dbReference type="GO" id="GO:0008270">
    <property type="term" value="F:zinc ion binding"/>
    <property type="evidence" value="ECO:0007669"/>
    <property type="project" value="UniProtKB-KW"/>
</dbReference>
<dbReference type="PROSITE" id="PS00028">
    <property type="entry name" value="ZINC_FINGER_C2H2_1"/>
    <property type="match status" value="1"/>
</dbReference>
<dbReference type="InterPro" id="IPR000306">
    <property type="entry name" value="Znf_FYVE"/>
</dbReference>
<dbReference type="Pfam" id="PF01363">
    <property type="entry name" value="FYVE"/>
    <property type="match status" value="1"/>
</dbReference>
<evidence type="ECO:0000313" key="7">
    <source>
        <dbReference type="EMBL" id="CAF1045996.1"/>
    </source>
</evidence>
<dbReference type="InterPro" id="IPR052727">
    <property type="entry name" value="Rab4/Rab5_effector"/>
</dbReference>
<dbReference type="AlphaFoldDB" id="A0A814K469"/>
<evidence type="ECO:0000313" key="8">
    <source>
        <dbReference type="Proteomes" id="UP000663852"/>
    </source>
</evidence>
<dbReference type="PANTHER" id="PTHR13510:SF44">
    <property type="entry name" value="RABENOSYN-5"/>
    <property type="match status" value="1"/>
</dbReference>
<keyword evidence="3" id="KW-0862">Zinc</keyword>
<keyword evidence="5" id="KW-0175">Coiled coil</keyword>
<sequence length="508" mass="58412">MLPTVNDVREGFICPQCHLDMSTMEMLHVHFQDVHMKQSSSTVKGLLSFAKQKIKSVQDNFTTIPNEQSNIYAQYFSIDPYDSSTKQQQQQHSPNGYICSHNEAFKKFRKNKHDQMSLETTCLLLRLERLTSTEESVPKSSNPKERRKYEQRIVDWLDDSKVSLCPSCAKSFGLSRRKHHCRLDGFVICNECSQFLPFSMARYLIEPNTPSSSSGLLNKSTTNGVTLQRSNSLTSVTSTAGVDDPNLSLKDGGSHEEYLRICRSCQQILQRRYDQIRFKKTDKDEVLVRYEKIIEAQNELGKIHPTYSAIVESLLTGETKHQLIDGQRLYRRITSCYETIDSTSKYIAKLGESCPNIDENDTSSQIRYSALCRNIRMYAIHLLQNYSISTRRLPSDDDVQRAREERIRLLEERNESERLAKVELASRVGPLDSPTRVKTEVSGWRPTVDRNILVQAQELNPLVQQVYQVTEYIRQARIAGRDDEVKSLENNLKELEQALNNAQQTFDS</sequence>
<dbReference type="InterPro" id="IPR021565">
    <property type="entry name" value="Rbsn_Rab-bd"/>
</dbReference>
<proteinExistence type="predicted"/>
<dbReference type="EMBL" id="CAJNOJ010000076">
    <property type="protein sequence ID" value="CAF1045996.1"/>
    <property type="molecule type" value="Genomic_DNA"/>
</dbReference>
<dbReference type="Proteomes" id="UP000663852">
    <property type="component" value="Unassembled WGS sequence"/>
</dbReference>
<keyword evidence="2 4" id="KW-0863">Zinc-finger</keyword>
<evidence type="ECO:0000256" key="1">
    <source>
        <dbReference type="ARBA" id="ARBA00022723"/>
    </source>
</evidence>
<dbReference type="InterPro" id="IPR013083">
    <property type="entry name" value="Znf_RING/FYVE/PHD"/>
</dbReference>
<dbReference type="InterPro" id="IPR017455">
    <property type="entry name" value="Znf_FYVE-rel"/>
</dbReference>
<feature type="domain" description="FYVE-type" evidence="6">
    <location>
        <begin position="159"/>
        <end position="270"/>
    </location>
</feature>
<reference evidence="7" key="1">
    <citation type="submission" date="2021-02" db="EMBL/GenBank/DDBJ databases">
        <authorList>
            <person name="Nowell W R."/>
        </authorList>
    </citation>
    <scope>NUCLEOTIDE SEQUENCE</scope>
</reference>
<evidence type="ECO:0000256" key="4">
    <source>
        <dbReference type="PROSITE-ProRule" id="PRU00091"/>
    </source>
</evidence>
<feature type="coiled-coil region" evidence="5">
    <location>
        <begin position="478"/>
        <end position="505"/>
    </location>
</feature>
<protein>
    <recommendedName>
        <fullName evidence="6">FYVE-type domain-containing protein</fullName>
    </recommendedName>
</protein>
<dbReference type="Gene3D" id="4.10.860.20">
    <property type="entry name" value="Rabenosyn, Rab binding domain"/>
    <property type="match status" value="1"/>
</dbReference>
<evidence type="ECO:0000259" key="6">
    <source>
        <dbReference type="PROSITE" id="PS50178"/>
    </source>
</evidence>
<dbReference type="SUPFAM" id="SSF140125">
    <property type="entry name" value="Rabenosyn-5 Rab-binding domain-like"/>
    <property type="match status" value="1"/>
</dbReference>
<evidence type="ECO:0000256" key="3">
    <source>
        <dbReference type="ARBA" id="ARBA00022833"/>
    </source>
</evidence>
<dbReference type="InterPro" id="IPR036531">
    <property type="entry name" value="Rbsn_Rab-bd_sf"/>
</dbReference>
<keyword evidence="1" id="KW-0479">Metal-binding</keyword>
<dbReference type="SUPFAM" id="SSF57903">
    <property type="entry name" value="FYVE/PHD zinc finger"/>
    <property type="match status" value="1"/>
</dbReference>
<accession>A0A814K469</accession>
<dbReference type="Gene3D" id="3.30.40.10">
    <property type="entry name" value="Zinc/RING finger domain, C3HC4 (zinc finger)"/>
    <property type="match status" value="1"/>
</dbReference>
<dbReference type="Pfam" id="PF11464">
    <property type="entry name" value="Rbsn"/>
    <property type="match status" value="1"/>
</dbReference>
<dbReference type="SMART" id="SM00064">
    <property type="entry name" value="FYVE"/>
    <property type="match status" value="1"/>
</dbReference>
<gene>
    <name evidence="7" type="ORF">EDS130_LOCUS17179</name>
</gene>
<name>A0A814K469_ADIRI</name>
<evidence type="ECO:0000256" key="5">
    <source>
        <dbReference type="SAM" id="Coils"/>
    </source>
</evidence>